<evidence type="ECO:0000313" key="2">
    <source>
        <dbReference type="Proteomes" id="UP000078397"/>
    </source>
</evidence>
<name>A0A219AQK5_METCM</name>
<dbReference type="Proteomes" id="UP000078397">
    <property type="component" value="Unassembled WGS sequence"/>
</dbReference>
<evidence type="ECO:0000313" key="1">
    <source>
        <dbReference type="EMBL" id="OWT43068.1"/>
    </source>
</evidence>
<reference evidence="1 2" key="1">
    <citation type="journal article" date="2016" name="PLoS Pathog.">
        <title>Biosynthesis of antibiotic leucinostatins in bio-control fungus Purpureocillium lilacinum and their inhibition on phytophthora revealed by genome mining.</title>
        <authorList>
            <person name="Wang G."/>
            <person name="Liu Z."/>
            <person name="Lin R."/>
            <person name="Li E."/>
            <person name="Mao Z."/>
            <person name="Ling J."/>
            <person name="Yang Y."/>
            <person name="Yin W.B."/>
            <person name="Xie B."/>
        </authorList>
    </citation>
    <scope>NUCLEOTIDE SEQUENCE [LARGE SCALE GENOMIC DNA]</scope>
    <source>
        <strain evidence="1">170</strain>
    </source>
</reference>
<dbReference type="GeneID" id="33936680"/>
<accession>A0A219AQK5</accession>
<dbReference type="RefSeq" id="XP_022285519.1">
    <property type="nucleotide sequence ID" value="XM_022429443.1"/>
</dbReference>
<sequence>MPKVAIPKQGITEVVVVSPDLHSITQPNLCRQTNPISNKISAYSATSGFFWLFTKWLASIC</sequence>
<comment type="caution">
    <text evidence="1">The sequence shown here is derived from an EMBL/GenBank/DDBJ whole genome shotgun (WGS) entry which is preliminary data.</text>
</comment>
<dbReference type="AlphaFoldDB" id="A0A219AQK5"/>
<protein>
    <submittedName>
        <fullName evidence="1">Uncharacterized protein</fullName>
    </submittedName>
</protein>
<organism evidence="1 2">
    <name type="scientific">Pochonia chlamydosporia 170</name>
    <dbReference type="NCBI Taxonomy" id="1380566"/>
    <lineage>
        <taxon>Eukaryota</taxon>
        <taxon>Fungi</taxon>
        <taxon>Dikarya</taxon>
        <taxon>Ascomycota</taxon>
        <taxon>Pezizomycotina</taxon>
        <taxon>Sordariomycetes</taxon>
        <taxon>Hypocreomycetidae</taxon>
        <taxon>Hypocreales</taxon>
        <taxon>Clavicipitaceae</taxon>
        <taxon>Pochonia</taxon>
    </lineage>
</organism>
<gene>
    <name evidence="1" type="ORF">VFPPC_17756</name>
</gene>
<proteinExistence type="predicted"/>
<dbReference type="EMBL" id="LSBJ02000003">
    <property type="protein sequence ID" value="OWT43068.1"/>
    <property type="molecule type" value="Genomic_DNA"/>
</dbReference>
<dbReference type="KEGG" id="pchm:VFPPC_17756"/>
<keyword evidence="2" id="KW-1185">Reference proteome</keyword>